<reference evidence="2 3" key="1">
    <citation type="submission" date="2019-08" db="EMBL/GenBank/DDBJ databases">
        <title>Draft genome sequence of Ulvibacter marinus type strain NBRC 109484.</title>
        <authorList>
            <person name="Kawano K."/>
            <person name="Ushijima N."/>
            <person name="Kihara M."/>
            <person name="Itoh H."/>
        </authorList>
    </citation>
    <scope>NUCLEOTIDE SEQUENCE [LARGE SCALE GENOMIC DNA]</scope>
    <source>
        <strain evidence="2 3">NBRC 109484</strain>
    </source>
</reference>
<feature type="transmembrane region" description="Helical" evidence="1">
    <location>
        <begin position="599"/>
        <end position="619"/>
    </location>
</feature>
<feature type="transmembrane region" description="Helical" evidence="1">
    <location>
        <begin position="631"/>
        <end position="650"/>
    </location>
</feature>
<evidence type="ECO:0000313" key="3">
    <source>
        <dbReference type="Proteomes" id="UP000326509"/>
    </source>
</evidence>
<evidence type="ECO:0000313" key="2">
    <source>
        <dbReference type="EMBL" id="GER58346.1"/>
    </source>
</evidence>
<organism evidence="2 3">
    <name type="scientific">Patiriisocius marinus</name>
    <dbReference type="NCBI Taxonomy" id="1397112"/>
    <lineage>
        <taxon>Bacteria</taxon>
        <taxon>Pseudomonadati</taxon>
        <taxon>Bacteroidota</taxon>
        <taxon>Flavobacteriia</taxon>
        <taxon>Flavobacteriales</taxon>
        <taxon>Flavobacteriaceae</taxon>
        <taxon>Patiriisocius</taxon>
    </lineage>
</organism>
<dbReference type="PANTHER" id="PTHR16214:SF3">
    <property type="entry name" value="TRANSMEMBRANE PROTEIN 260"/>
    <property type="match status" value="1"/>
</dbReference>
<dbReference type="Pfam" id="PF11028">
    <property type="entry name" value="TMEM260-like"/>
    <property type="match status" value="1"/>
</dbReference>
<dbReference type="RefSeq" id="WP_151672430.1">
    <property type="nucleotide sequence ID" value="NZ_BKCG01000001.1"/>
</dbReference>
<feature type="transmembrane region" description="Helical" evidence="1">
    <location>
        <begin position="258"/>
        <end position="278"/>
    </location>
</feature>
<feature type="transmembrane region" description="Helical" evidence="1">
    <location>
        <begin position="219"/>
        <end position="238"/>
    </location>
</feature>
<feature type="transmembrane region" description="Helical" evidence="1">
    <location>
        <begin position="177"/>
        <end position="207"/>
    </location>
</feature>
<keyword evidence="1" id="KW-0812">Transmembrane</keyword>
<feature type="transmembrane region" description="Helical" evidence="1">
    <location>
        <begin position="85"/>
        <end position="107"/>
    </location>
</feature>
<comment type="caution">
    <text evidence="2">The sequence shown here is derived from an EMBL/GenBank/DDBJ whole genome shotgun (WGS) entry which is preliminary data.</text>
</comment>
<feature type="transmembrane region" description="Helical" evidence="1">
    <location>
        <begin position="545"/>
        <end position="562"/>
    </location>
</feature>
<keyword evidence="3" id="KW-1185">Reference proteome</keyword>
<keyword evidence="1" id="KW-1133">Transmembrane helix</keyword>
<dbReference type="InterPro" id="IPR021280">
    <property type="entry name" value="TMEM260-like"/>
</dbReference>
<name>A0A5J4IUH5_9FLAO</name>
<protein>
    <submittedName>
        <fullName evidence="2">Membrane protein</fullName>
    </submittedName>
</protein>
<dbReference type="InterPro" id="IPR052724">
    <property type="entry name" value="GT117_domain-containing"/>
</dbReference>
<dbReference type="AlphaFoldDB" id="A0A5J4IUH5"/>
<dbReference type="PANTHER" id="PTHR16214">
    <property type="entry name" value="TRANSMEMBRANE PROTEIN 260"/>
    <property type="match status" value="1"/>
</dbReference>
<evidence type="ECO:0000256" key="1">
    <source>
        <dbReference type="SAM" id="Phobius"/>
    </source>
</evidence>
<keyword evidence="1" id="KW-0472">Membrane</keyword>
<dbReference type="EMBL" id="BKCG01000001">
    <property type="protein sequence ID" value="GER58346.1"/>
    <property type="molecule type" value="Genomic_DNA"/>
</dbReference>
<sequence length="1107" mass="128061">MSSFSFKKWNTILGWSVFAIALITYWLTVEPTASFWDAGEYITTASNLEVGHPPGAPLYQLMGAFFSIFAMEPTNIALTINLMSVFASAFTILFMFWSVTILLTNIVAKNDKLTTHNQIAILGSAAVGALSFTFTDSFWYSAVEAEVYAMAIFIMSVLFYAGLRWERDMNNPRGDKWVVLISFLVGLSFGVHFMGLLTIPAIGFLYFFKNTKKVTVKNFIIANFVTVAILLFIFKLLLPMTMRFFSASEIFFVNSIGLPFNSGTLIAGLMFIALFYFGLKYTRAKSYVKLNTLLLCVLFIFIGFSSWLMLPIRANAGTVINENNPNNARELLAYYNREQYPETHLFYGGQFTEDYSGLDVDNPYLDDKPKYEKDLKTNKYVIVNDIRNAKQNYDDNHKSILPRMWSAEHSANYMEIAGPVEFSIKREYSNEQRLVDEVDKFKQAYNEGLVDSEDYNKFLKQFGDYLDVEKPSFIQNIGFMFEFQFGYMYWRYFMWNYAGRQDDVQGRYDNLHGNWISGIPFVDKFLVGSQKNIPTDALENKGRNTYFFLPLIIGLIGFLFHAKFDKKSFWVLLVFFLFTGLALKVYLNERPFEPRERDYALVGSFYVFAIWIGYGAYAIYEMLREKISPKIAIPIALGATLLASPVLLASQNWDDHDRSNRYTAQSMARMYLDSIEENGIIFTIGDNDTFALWYLQNVEGYRRDVRVINTALFATDWYIDDMKKKAFDSDPIPSQLTHEEYKWGSRDFVVFQPTKKDTIDIKTWMSWIANESEVTKFTIPSSGQVINTFPSKTVRIPVNKDAVLANGVVQEKDADKIVDYIDMTINEDIIYKNTLMMLDIIANNDWKRPIYFSGGSFGDNDYLWMKDYLQLDGVVYKLVPIETKIDPDVLYDMGRIDSDKMYDIVMAWDWGNSGSPDIYHDVETRRNGLTYRSNLARLAETLINEKKFKKAEDILDLAMEKMPVDKFDFYSLLEPFVLGYYEIGKNEKGLEIYRQLAKIYQEKLLYFSGFTTKEKIDLNREIYTDMERYRAIVNILIAKENNAIYEKEVSTFNGYIGLFPYLYSPKEGINLDNKSRIETDMDIPLDSTLLELLEENLSTEMQTEEQQ</sequence>
<gene>
    <name evidence="2" type="ORF">ULMA_04540</name>
</gene>
<feature type="transmembrane region" description="Helical" evidence="1">
    <location>
        <begin position="147"/>
        <end position="165"/>
    </location>
</feature>
<dbReference type="OrthoDB" id="9807602at2"/>
<proteinExistence type="predicted"/>
<feature type="transmembrane region" description="Helical" evidence="1">
    <location>
        <begin position="12"/>
        <end position="29"/>
    </location>
</feature>
<feature type="transmembrane region" description="Helical" evidence="1">
    <location>
        <begin position="119"/>
        <end position="140"/>
    </location>
</feature>
<feature type="transmembrane region" description="Helical" evidence="1">
    <location>
        <begin position="290"/>
        <end position="310"/>
    </location>
</feature>
<dbReference type="Proteomes" id="UP000326509">
    <property type="component" value="Unassembled WGS sequence"/>
</dbReference>
<accession>A0A5J4IUH5</accession>
<feature type="transmembrane region" description="Helical" evidence="1">
    <location>
        <begin position="58"/>
        <end position="78"/>
    </location>
</feature>
<feature type="transmembrane region" description="Helical" evidence="1">
    <location>
        <begin position="569"/>
        <end position="587"/>
    </location>
</feature>